<dbReference type="Proteomes" id="UP000029578">
    <property type="component" value="Unassembled WGS sequence"/>
</dbReference>
<sequence length="90" mass="11062">MERNKLWRKRKSFHLFKKRMMIFAAYSGYTILLDGKRITNPHWFDIARCNWAKTYKNTPTPCSCPLCKNERYSRLNYKKETYRLLNNEDF</sequence>
<evidence type="ECO:0000313" key="2">
    <source>
        <dbReference type="Proteomes" id="UP000029578"/>
    </source>
</evidence>
<dbReference type="EMBL" id="JRNS01000352">
    <property type="protein sequence ID" value="KGF48561.1"/>
    <property type="molecule type" value="Genomic_DNA"/>
</dbReference>
<evidence type="ECO:0000313" key="1">
    <source>
        <dbReference type="EMBL" id="KGF48561.1"/>
    </source>
</evidence>
<accession>A0A096APB2</accession>
<dbReference type="AlphaFoldDB" id="A0A096APB2"/>
<name>A0A096APB2_9BACT</name>
<comment type="caution">
    <text evidence="1">The sequence shown here is derived from an EMBL/GenBank/DDBJ whole genome shotgun (WGS) entry which is preliminary data.</text>
</comment>
<reference evidence="1 2" key="1">
    <citation type="submission" date="2014-07" db="EMBL/GenBank/DDBJ databases">
        <authorList>
            <person name="McCorrison J."/>
            <person name="Sanka R."/>
            <person name="Torralba M."/>
            <person name="Gillis M."/>
            <person name="Haft D.H."/>
            <person name="Methe B."/>
            <person name="Sutton G."/>
            <person name="Nelson K.E."/>
        </authorList>
    </citation>
    <scope>NUCLEOTIDE SEQUENCE [LARGE SCALE GENOMIC DNA]</scope>
    <source>
        <strain evidence="1 2">DNF00666</strain>
    </source>
</reference>
<dbReference type="RefSeq" id="WP_036864876.1">
    <property type="nucleotide sequence ID" value="NZ_JRNS01000352.1"/>
</dbReference>
<organism evidence="1 2">
    <name type="scientific">Prevotella melaninogenica DNF00666</name>
    <dbReference type="NCBI Taxonomy" id="1401073"/>
    <lineage>
        <taxon>Bacteria</taxon>
        <taxon>Pseudomonadati</taxon>
        <taxon>Bacteroidota</taxon>
        <taxon>Bacteroidia</taxon>
        <taxon>Bacteroidales</taxon>
        <taxon>Prevotellaceae</taxon>
        <taxon>Prevotella</taxon>
    </lineage>
</organism>
<proteinExistence type="predicted"/>
<protein>
    <submittedName>
        <fullName evidence="1">Uncharacterized protein</fullName>
    </submittedName>
</protein>
<gene>
    <name evidence="1" type="ORF">HMPREF0661_06745</name>
</gene>